<reference evidence="7 8" key="1">
    <citation type="submission" date="2020-08" db="EMBL/GenBank/DDBJ databases">
        <title>Genomic Encyclopedia of Type Strains, Phase IV (KMG-IV): sequencing the most valuable type-strain genomes for metagenomic binning, comparative biology and taxonomic classification.</title>
        <authorList>
            <person name="Goeker M."/>
        </authorList>
    </citation>
    <scope>NUCLEOTIDE SEQUENCE [LARGE SCALE GENOMIC DNA]</scope>
    <source>
        <strain evidence="7 8">DSM 22368</strain>
    </source>
</reference>
<evidence type="ECO:0000256" key="5">
    <source>
        <dbReference type="ARBA" id="ARBA00023136"/>
    </source>
</evidence>
<keyword evidence="8" id="KW-1185">Reference proteome</keyword>
<dbReference type="RefSeq" id="WP_166851251.1">
    <property type="nucleotide sequence ID" value="NZ_JAAONY010000001.1"/>
</dbReference>
<keyword evidence="5 6" id="KW-0472">Membrane</keyword>
<dbReference type="EMBL" id="JACHHT010000001">
    <property type="protein sequence ID" value="MBB6520448.1"/>
    <property type="molecule type" value="Genomic_DNA"/>
</dbReference>
<comment type="subcellular location">
    <subcellularLocation>
        <location evidence="6">Cell membrane</location>
        <topology evidence="6">Multi-pass membrane protein</topology>
    </subcellularLocation>
    <subcellularLocation>
        <location evidence="1">Membrane</location>
        <topology evidence="1">Multi-pass membrane protein</topology>
    </subcellularLocation>
</comment>
<evidence type="ECO:0000256" key="4">
    <source>
        <dbReference type="ARBA" id="ARBA00022989"/>
    </source>
</evidence>
<dbReference type="Pfam" id="PF01925">
    <property type="entry name" value="TauE"/>
    <property type="match status" value="1"/>
</dbReference>
<feature type="transmembrane region" description="Helical" evidence="6">
    <location>
        <begin position="6"/>
        <end position="34"/>
    </location>
</feature>
<keyword evidence="6" id="KW-1003">Cell membrane</keyword>
<dbReference type="AlphaFoldDB" id="A0A7X0JRT0"/>
<feature type="transmembrane region" description="Helical" evidence="6">
    <location>
        <begin position="74"/>
        <end position="93"/>
    </location>
</feature>
<evidence type="ECO:0000256" key="2">
    <source>
        <dbReference type="ARBA" id="ARBA00009142"/>
    </source>
</evidence>
<feature type="transmembrane region" description="Helical" evidence="6">
    <location>
        <begin position="211"/>
        <end position="230"/>
    </location>
</feature>
<dbReference type="InterPro" id="IPR002781">
    <property type="entry name" value="TM_pro_TauE-like"/>
</dbReference>
<organism evidence="7 8">
    <name type="scientific">Pseudoteredinibacter isoporae</name>
    <dbReference type="NCBI Taxonomy" id="570281"/>
    <lineage>
        <taxon>Bacteria</taxon>
        <taxon>Pseudomonadati</taxon>
        <taxon>Pseudomonadota</taxon>
        <taxon>Gammaproteobacteria</taxon>
        <taxon>Cellvibrionales</taxon>
        <taxon>Cellvibrionaceae</taxon>
        <taxon>Pseudoteredinibacter</taxon>
    </lineage>
</organism>
<keyword evidence="3 6" id="KW-0812">Transmembrane</keyword>
<evidence type="ECO:0000313" key="8">
    <source>
        <dbReference type="Proteomes" id="UP000528457"/>
    </source>
</evidence>
<evidence type="ECO:0000256" key="3">
    <source>
        <dbReference type="ARBA" id="ARBA00022692"/>
    </source>
</evidence>
<dbReference type="PANTHER" id="PTHR43483">
    <property type="entry name" value="MEMBRANE TRANSPORTER PROTEIN HI_0806-RELATED"/>
    <property type="match status" value="1"/>
</dbReference>
<proteinExistence type="inferred from homology"/>
<evidence type="ECO:0000256" key="6">
    <source>
        <dbReference type="RuleBase" id="RU363041"/>
    </source>
</evidence>
<sequence>MLFLIYAVLGVFAGIIAGLFGVGGGIIIVPVLIYSFGLLGFPSEHLVHMAIATSLACIVTTSVSSIYAHHKKGAVNWSLVALMAPGIALGSWLGGLTAVGIKGEHLQIIIGVFALYTAWRMWNKSKQEAVQKSLTPTLLVPVSAGIGWASAIFGIGGGSLTVPFLSSRGVLAQKAVACGAALGFPIALVGTLSFIYSGLGMESLPEKSLGLVYWPAWIGIAVFSTLSARFGAQLAHKLSPELLQRCFAAFLCLVGLNFMLSGIMDSI</sequence>
<protein>
    <recommendedName>
        <fullName evidence="6">Probable membrane transporter protein</fullName>
    </recommendedName>
</protein>
<accession>A0A7X0JRT0</accession>
<name>A0A7X0JRT0_9GAMM</name>
<feature type="transmembrane region" description="Helical" evidence="6">
    <location>
        <begin position="177"/>
        <end position="199"/>
    </location>
</feature>
<comment type="caution">
    <text evidence="7">The sequence shown here is derived from an EMBL/GenBank/DDBJ whole genome shotgun (WGS) entry which is preliminary data.</text>
</comment>
<comment type="similarity">
    <text evidence="2 6">Belongs to the 4-toluene sulfonate uptake permease (TSUP) (TC 2.A.102) family.</text>
</comment>
<feature type="transmembrane region" description="Helical" evidence="6">
    <location>
        <begin position="105"/>
        <end position="122"/>
    </location>
</feature>
<evidence type="ECO:0000256" key="1">
    <source>
        <dbReference type="ARBA" id="ARBA00004141"/>
    </source>
</evidence>
<keyword evidence="4 6" id="KW-1133">Transmembrane helix</keyword>
<evidence type="ECO:0000313" key="7">
    <source>
        <dbReference type="EMBL" id="MBB6520448.1"/>
    </source>
</evidence>
<feature type="transmembrane region" description="Helical" evidence="6">
    <location>
        <begin position="46"/>
        <end position="68"/>
    </location>
</feature>
<gene>
    <name evidence="7" type="ORF">HNR48_000726</name>
</gene>
<feature type="transmembrane region" description="Helical" evidence="6">
    <location>
        <begin position="242"/>
        <end position="264"/>
    </location>
</feature>
<feature type="transmembrane region" description="Helical" evidence="6">
    <location>
        <begin position="142"/>
        <end position="165"/>
    </location>
</feature>
<dbReference type="PANTHER" id="PTHR43483:SF3">
    <property type="entry name" value="MEMBRANE TRANSPORTER PROTEIN HI_0806-RELATED"/>
    <property type="match status" value="1"/>
</dbReference>
<dbReference type="GO" id="GO:0005886">
    <property type="term" value="C:plasma membrane"/>
    <property type="evidence" value="ECO:0007669"/>
    <property type="project" value="UniProtKB-SubCell"/>
</dbReference>
<dbReference type="InParanoid" id="A0A7X0JRT0"/>
<dbReference type="Proteomes" id="UP000528457">
    <property type="component" value="Unassembled WGS sequence"/>
</dbReference>